<sequence length="358" mass="39765">MGKLLYLLISVSWEEPKHRGLHPQSSERQGGPGTGRPQESIRVLPGHWGHWGQRSLLLAFGLVVVTVLWALVLSILFSKASTERGALLGHQDLLRTNASKQTATLKVLKEEVRACNSCCLGVQAQLQTVHTQLGEAKAKLLEQESALKELSERVTQGLAEAGRDRENIRSELFRELERVRFQNSSCEQCPKSWLPFQGSCYFFSAQGATWVEAQSHCEGAGAHLVIVGGLEEQVRSAGSLMEMGGGGVAGVYLRWVAGEVMGTGRDRFIYLPAQGFLSRNTAGRGYWLGLRAVRRARKIQSYQWVDGVPLSFSHWNLGEPNDSLGREDCIMMLRTGMWNDAPCNSKDDSWICEKRHNC</sequence>
<evidence type="ECO:0000313" key="6">
    <source>
        <dbReference type="Ensembl" id="ENSSSCP00050010470.1"/>
    </source>
</evidence>
<dbReference type="PANTHER" id="PTHR22803">
    <property type="entry name" value="MANNOSE, PHOSPHOLIPASE, LECTIN RECEPTOR RELATED"/>
    <property type="match status" value="1"/>
</dbReference>
<dbReference type="Proteomes" id="UP000694571">
    <property type="component" value="Unplaced"/>
</dbReference>
<feature type="region of interest" description="Disordered" evidence="3">
    <location>
        <begin position="18"/>
        <end position="39"/>
    </location>
</feature>
<reference evidence="6" key="1">
    <citation type="submission" date="2025-05" db="UniProtKB">
        <authorList>
            <consortium name="Ensembl"/>
        </authorList>
    </citation>
    <scope>IDENTIFICATION</scope>
</reference>
<evidence type="ECO:0000256" key="4">
    <source>
        <dbReference type="SAM" id="Phobius"/>
    </source>
</evidence>
<feature type="transmembrane region" description="Helical" evidence="4">
    <location>
        <begin position="56"/>
        <end position="77"/>
    </location>
</feature>
<keyword evidence="1" id="KW-0430">Lectin</keyword>
<keyword evidence="4" id="KW-1133">Transmembrane helix</keyword>
<keyword evidence="2" id="KW-1015">Disulfide bond</keyword>
<dbReference type="AlphaFoldDB" id="A0A8D1LMH9"/>
<organism evidence="6 7">
    <name type="scientific">Sus scrofa</name>
    <name type="common">Pig</name>
    <dbReference type="NCBI Taxonomy" id="9823"/>
    <lineage>
        <taxon>Eukaryota</taxon>
        <taxon>Metazoa</taxon>
        <taxon>Chordata</taxon>
        <taxon>Craniata</taxon>
        <taxon>Vertebrata</taxon>
        <taxon>Euteleostomi</taxon>
        <taxon>Mammalia</taxon>
        <taxon>Eutheria</taxon>
        <taxon>Laurasiatheria</taxon>
        <taxon>Artiodactyla</taxon>
        <taxon>Suina</taxon>
        <taxon>Suidae</taxon>
        <taxon>Sus</taxon>
    </lineage>
</organism>
<protein>
    <recommendedName>
        <fullName evidence="5">C-type lectin domain-containing protein</fullName>
    </recommendedName>
</protein>
<name>A0A8D1LMH9_PIG</name>
<dbReference type="InterPro" id="IPR016186">
    <property type="entry name" value="C-type_lectin-like/link_sf"/>
</dbReference>
<evidence type="ECO:0000256" key="1">
    <source>
        <dbReference type="ARBA" id="ARBA00022734"/>
    </source>
</evidence>
<evidence type="ECO:0000313" key="7">
    <source>
        <dbReference type="Proteomes" id="UP000694571"/>
    </source>
</evidence>
<dbReference type="Ensembl" id="ENSSSCT00015083180.1">
    <property type="protein sequence ID" value="ENSSSCP00015033658.1"/>
    <property type="gene ID" value="ENSSSCG00015062280.1"/>
</dbReference>
<dbReference type="PROSITE" id="PS00615">
    <property type="entry name" value="C_TYPE_LECTIN_1"/>
    <property type="match status" value="1"/>
</dbReference>
<dbReference type="PROSITE" id="PS50041">
    <property type="entry name" value="C_TYPE_LECTIN_2"/>
    <property type="match status" value="1"/>
</dbReference>
<dbReference type="InterPro" id="IPR001304">
    <property type="entry name" value="C-type_lectin-like"/>
</dbReference>
<dbReference type="InterPro" id="IPR016187">
    <property type="entry name" value="CTDL_fold"/>
</dbReference>
<keyword evidence="4" id="KW-0472">Membrane</keyword>
<dbReference type="Ensembl" id="ENSSSCT00050025118.1">
    <property type="protein sequence ID" value="ENSSSCP00050010470.1"/>
    <property type="gene ID" value="ENSSSCG00050018542.1"/>
</dbReference>
<dbReference type="GO" id="GO:0030246">
    <property type="term" value="F:carbohydrate binding"/>
    <property type="evidence" value="ECO:0007669"/>
    <property type="project" value="UniProtKB-KW"/>
</dbReference>
<proteinExistence type="predicted"/>
<evidence type="ECO:0000256" key="3">
    <source>
        <dbReference type="SAM" id="MobiDB-lite"/>
    </source>
</evidence>
<feature type="domain" description="C-type lectin" evidence="5">
    <location>
        <begin position="196"/>
        <end position="346"/>
    </location>
</feature>
<dbReference type="InterPro" id="IPR050111">
    <property type="entry name" value="C-type_lectin/snaclec_domain"/>
</dbReference>
<keyword evidence="4" id="KW-0812">Transmembrane</keyword>
<dbReference type="Pfam" id="PF00059">
    <property type="entry name" value="Lectin_C"/>
    <property type="match status" value="1"/>
</dbReference>
<dbReference type="InterPro" id="IPR018378">
    <property type="entry name" value="C-type_lectin_CS"/>
</dbReference>
<evidence type="ECO:0000256" key="2">
    <source>
        <dbReference type="ARBA" id="ARBA00023157"/>
    </source>
</evidence>
<dbReference type="SMART" id="SM00034">
    <property type="entry name" value="CLECT"/>
    <property type="match status" value="1"/>
</dbReference>
<dbReference type="SUPFAM" id="SSF56436">
    <property type="entry name" value="C-type lectin-like"/>
    <property type="match status" value="1"/>
</dbReference>
<evidence type="ECO:0000259" key="5">
    <source>
        <dbReference type="PROSITE" id="PS50041"/>
    </source>
</evidence>
<dbReference type="Gene3D" id="3.10.100.10">
    <property type="entry name" value="Mannose-Binding Protein A, subunit A"/>
    <property type="match status" value="1"/>
</dbReference>
<accession>A0A8D1LMH9</accession>
<dbReference type="Proteomes" id="UP000694726">
    <property type="component" value="Unplaced"/>
</dbReference>